<dbReference type="InterPro" id="IPR002156">
    <property type="entry name" value="RNaseH_domain"/>
</dbReference>
<dbReference type="GO" id="GO:0003676">
    <property type="term" value="F:nucleic acid binding"/>
    <property type="evidence" value="ECO:0007669"/>
    <property type="project" value="InterPro"/>
</dbReference>
<name>A0A6P7G6F8_DIAVI</name>
<evidence type="ECO:0000259" key="1">
    <source>
        <dbReference type="PROSITE" id="PS50879"/>
    </source>
</evidence>
<dbReference type="RefSeq" id="XP_028140100.1">
    <property type="nucleotide sequence ID" value="XM_028284299.1"/>
</dbReference>
<dbReference type="Pfam" id="PF00075">
    <property type="entry name" value="RNase_H"/>
    <property type="match status" value="1"/>
</dbReference>
<proteinExistence type="predicted"/>
<gene>
    <name evidence="2" type="primary">LOC114334261</name>
</gene>
<dbReference type="InterPro" id="IPR036397">
    <property type="entry name" value="RNaseH_sf"/>
</dbReference>
<evidence type="ECO:0000313" key="2">
    <source>
        <dbReference type="RefSeq" id="XP_028140100.1"/>
    </source>
</evidence>
<dbReference type="SUPFAM" id="SSF53098">
    <property type="entry name" value="Ribonuclease H-like"/>
    <property type="match status" value="1"/>
</dbReference>
<organism evidence="2">
    <name type="scientific">Diabrotica virgifera virgifera</name>
    <name type="common">western corn rootworm</name>
    <dbReference type="NCBI Taxonomy" id="50390"/>
    <lineage>
        <taxon>Eukaryota</taxon>
        <taxon>Metazoa</taxon>
        <taxon>Ecdysozoa</taxon>
        <taxon>Arthropoda</taxon>
        <taxon>Hexapoda</taxon>
        <taxon>Insecta</taxon>
        <taxon>Pterygota</taxon>
        <taxon>Neoptera</taxon>
        <taxon>Endopterygota</taxon>
        <taxon>Coleoptera</taxon>
        <taxon>Polyphaga</taxon>
        <taxon>Cucujiformia</taxon>
        <taxon>Chrysomeloidea</taxon>
        <taxon>Chrysomelidae</taxon>
        <taxon>Galerucinae</taxon>
        <taxon>Diabroticina</taxon>
        <taxon>Diabroticites</taxon>
        <taxon>Diabrotica</taxon>
    </lineage>
</organism>
<dbReference type="InterPro" id="IPR012337">
    <property type="entry name" value="RNaseH-like_sf"/>
</dbReference>
<dbReference type="Gene3D" id="3.30.420.10">
    <property type="entry name" value="Ribonuclease H-like superfamily/Ribonuclease H"/>
    <property type="match status" value="1"/>
</dbReference>
<accession>A0A6P7G6F8</accession>
<dbReference type="GO" id="GO:0004523">
    <property type="term" value="F:RNA-DNA hybrid ribonuclease activity"/>
    <property type="evidence" value="ECO:0007669"/>
    <property type="project" value="InterPro"/>
</dbReference>
<dbReference type="AlphaFoldDB" id="A0A6P7G6F8"/>
<protein>
    <submittedName>
        <fullName evidence="2">Uncharacterized protein LOC114334261</fullName>
    </submittedName>
</protein>
<sequence>MMSSPNQAVLAEIQEPPLNIRRQYLAEKQIIKYRTFNTSMIRKIAFINTCNLTTPYWRIKNSPPLADGFVNTNHYEIFILNSPKYPIFQYSYQSIIFRPTIIYPEYSEIPNLNNLILTTTLNAFGKDVTKIFTDGSKSEVGIGAAFFVSHINHVEKFKLADIFSIYSAESLAIKKSLLWCTLNPVQIVCIMSDSKSVLQAIEGPPINIYNQELICEIKNLLYQLNQQNKKIILIWVKGHSGIIGNERVDYEAKEACKSDKFVKIFSHTDLSTKLKKSIKDRWTESYNNFSKTSKNLYFQLYPQLPNKIPHTTFDYIKRHTSVITRLKLNHGRFPAHLHKLGILNSPLCDCDNMSIGDINHMFLECQKNSTAIFKLYNSLIEHNTPLPLNIGSLLSSNNKLVFDAIINFVKEANIDI</sequence>
<dbReference type="PROSITE" id="PS50879">
    <property type="entry name" value="RNASE_H_1"/>
    <property type="match status" value="1"/>
</dbReference>
<feature type="domain" description="RNase H type-1" evidence="1">
    <location>
        <begin position="125"/>
        <end position="257"/>
    </location>
</feature>
<dbReference type="CDD" id="cd09276">
    <property type="entry name" value="Rnase_HI_RT_non_LTR"/>
    <property type="match status" value="1"/>
</dbReference>
<reference evidence="2" key="1">
    <citation type="submission" date="2025-08" db="UniProtKB">
        <authorList>
            <consortium name="RefSeq"/>
        </authorList>
    </citation>
    <scope>IDENTIFICATION</scope>
    <source>
        <tissue evidence="2">Whole insect</tissue>
    </source>
</reference>
<dbReference type="InParanoid" id="A0A6P7G6F8"/>